<keyword evidence="2" id="KW-0472">Membrane</keyword>
<name>A0AAE1IWC4_9FABA</name>
<keyword evidence="2" id="KW-1133">Transmembrane helix</keyword>
<organism evidence="3 4">
    <name type="scientific">Acacia crassicarpa</name>
    <name type="common">northern wattle</name>
    <dbReference type="NCBI Taxonomy" id="499986"/>
    <lineage>
        <taxon>Eukaryota</taxon>
        <taxon>Viridiplantae</taxon>
        <taxon>Streptophyta</taxon>
        <taxon>Embryophyta</taxon>
        <taxon>Tracheophyta</taxon>
        <taxon>Spermatophyta</taxon>
        <taxon>Magnoliopsida</taxon>
        <taxon>eudicotyledons</taxon>
        <taxon>Gunneridae</taxon>
        <taxon>Pentapetalae</taxon>
        <taxon>rosids</taxon>
        <taxon>fabids</taxon>
        <taxon>Fabales</taxon>
        <taxon>Fabaceae</taxon>
        <taxon>Caesalpinioideae</taxon>
        <taxon>mimosoid clade</taxon>
        <taxon>Acacieae</taxon>
        <taxon>Acacia</taxon>
    </lineage>
</organism>
<gene>
    <name evidence="3" type="ORF">QN277_005101</name>
</gene>
<protein>
    <submittedName>
        <fullName evidence="3">Uncharacterized protein</fullName>
    </submittedName>
</protein>
<accession>A0AAE1IWC4</accession>
<sequence length="101" mass="11422">MLQHSFSVQLYSLFNFYFIFTHLFSSTFFCFSNPGRRSNKKRKKKSVKRGISWKIGDTQAEIDGAEEGLRRFYPQHGEGGSGSCNGVGEKSHEVTKGASFD</sequence>
<evidence type="ECO:0000256" key="2">
    <source>
        <dbReference type="SAM" id="Phobius"/>
    </source>
</evidence>
<dbReference type="EMBL" id="JAWXYG010000011">
    <property type="protein sequence ID" value="KAK4258678.1"/>
    <property type="molecule type" value="Genomic_DNA"/>
</dbReference>
<keyword evidence="4" id="KW-1185">Reference proteome</keyword>
<feature type="region of interest" description="Disordered" evidence="1">
    <location>
        <begin position="73"/>
        <end position="101"/>
    </location>
</feature>
<dbReference type="AlphaFoldDB" id="A0AAE1IWC4"/>
<comment type="caution">
    <text evidence="3">The sequence shown here is derived from an EMBL/GenBank/DDBJ whole genome shotgun (WGS) entry which is preliminary data.</text>
</comment>
<evidence type="ECO:0000313" key="3">
    <source>
        <dbReference type="EMBL" id="KAK4258678.1"/>
    </source>
</evidence>
<proteinExistence type="predicted"/>
<keyword evidence="2" id="KW-0812">Transmembrane</keyword>
<feature type="transmembrane region" description="Helical" evidence="2">
    <location>
        <begin position="12"/>
        <end position="35"/>
    </location>
</feature>
<evidence type="ECO:0000313" key="4">
    <source>
        <dbReference type="Proteomes" id="UP001293593"/>
    </source>
</evidence>
<evidence type="ECO:0000256" key="1">
    <source>
        <dbReference type="SAM" id="MobiDB-lite"/>
    </source>
</evidence>
<dbReference type="Proteomes" id="UP001293593">
    <property type="component" value="Unassembled WGS sequence"/>
</dbReference>
<reference evidence="3" key="1">
    <citation type="submission" date="2023-10" db="EMBL/GenBank/DDBJ databases">
        <title>Chromosome-level genome of the transformable northern wattle, Acacia crassicarpa.</title>
        <authorList>
            <person name="Massaro I."/>
            <person name="Sinha N.R."/>
            <person name="Poethig S."/>
            <person name="Leichty A.R."/>
        </authorList>
    </citation>
    <scope>NUCLEOTIDE SEQUENCE</scope>
    <source>
        <strain evidence="3">Acra3RX</strain>
        <tissue evidence="3">Leaf</tissue>
    </source>
</reference>